<dbReference type="AlphaFoldDB" id="A0A914ACM4"/>
<organism evidence="3 4">
    <name type="scientific">Patiria miniata</name>
    <name type="common">Bat star</name>
    <name type="synonym">Asterina miniata</name>
    <dbReference type="NCBI Taxonomy" id="46514"/>
    <lineage>
        <taxon>Eukaryota</taxon>
        <taxon>Metazoa</taxon>
        <taxon>Echinodermata</taxon>
        <taxon>Eleutherozoa</taxon>
        <taxon>Asterozoa</taxon>
        <taxon>Asteroidea</taxon>
        <taxon>Valvatacea</taxon>
        <taxon>Valvatida</taxon>
        <taxon>Asterinidae</taxon>
        <taxon>Patiria</taxon>
    </lineage>
</organism>
<protein>
    <recommendedName>
        <fullName evidence="2">Reverse transcriptase/retrotransposon-derived protein RNase H-like domain-containing protein</fullName>
    </recommendedName>
</protein>
<dbReference type="EnsemblMetazoa" id="XM_038205747.1">
    <property type="protein sequence ID" value="XP_038061675.1"/>
    <property type="gene ID" value="LOC119732287"/>
</dbReference>
<evidence type="ECO:0000259" key="2">
    <source>
        <dbReference type="Pfam" id="PF17919"/>
    </source>
</evidence>
<sequence length="160" mass="18091">MTESGFGVQRNAPRFDNKTLLTTAPTLAYYDPTKPTMVSADASSYGIGGYILQKQEDESWRPWPASDAKLVEIAAETSRNRTLNAVISFVKDGWPKYQKDFEPQSRRFWDDQDKISLVGGILTYGDRIVIPTSLRQQMLQRIHEGHQGISKSRLRANQAV</sequence>
<proteinExistence type="predicted"/>
<feature type="domain" description="Reverse transcriptase/retrotransposon-derived protein RNase H-like" evidence="2">
    <location>
        <begin position="18"/>
        <end position="73"/>
    </location>
</feature>
<dbReference type="InterPro" id="IPR043502">
    <property type="entry name" value="DNA/RNA_pol_sf"/>
</dbReference>
<dbReference type="Pfam" id="PF17919">
    <property type="entry name" value="RT_RNaseH_2"/>
    <property type="match status" value="1"/>
</dbReference>
<dbReference type="GeneID" id="119732287"/>
<dbReference type="OrthoDB" id="8941985at2759"/>
<dbReference type="InterPro" id="IPR041577">
    <property type="entry name" value="RT_RNaseH_2"/>
</dbReference>
<accession>A0A914ACM4</accession>
<dbReference type="GO" id="GO:0003824">
    <property type="term" value="F:catalytic activity"/>
    <property type="evidence" value="ECO:0007669"/>
    <property type="project" value="UniProtKB-KW"/>
</dbReference>
<evidence type="ECO:0000313" key="4">
    <source>
        <dbReference type="Proteomes" id="UP000887568"/>
    </source>
</evidence>
<dbReference type="PANTHER" id="PTHR37984:SF5">
    <property type="entry name" value="PROTEIN NYNRIN-LIKE"/>
    <property type="match status" value="1"/>
</dbReference>
<dbReference type="RefSeq" id="XP_038061675.1">
    <property type="nucleotide sequence ID" value="XM_038205747.1"/>
</dbReference>
<reference evidence="3" key="1">
    <citation type="submission" date="2022-11" db="UniProtKB">
        <authorList>
            <consortium name="EnsemblMetazoa"/>
        </authorList>
    </citation>
    <scope>IDENTIFICATION</scope>
</reference>
<dbReference type="SUPFAM" id="SSF56672">
    <property type="entry name" value="DNA/RNA polymerases"/>
    <property type="match status" value="1"/>
</dbReference>
<dbReference type="PANTHER" id="PTHR37984">
    <property type="entry name" value="PROTEIN CBG26694"/>
    <property type="match status" value="1"/>
</dbReference>
<keyword evidence="1" id="KW-0511">Multifunctional enzyme</keyword>
<evidence type="ECO:0000313" key="3">
    <source>
        <dbReference type="EnsemblMetazoa" id="XP_038061675.1"/>
    </source>
</evidence>
<dbReference type="Gene3D" id="1.10.340.70">
    <property type="match status" value="1"/>
</dbReference>
<dbReference type="InterPro" id="IPR050951">
    <property type="entry name" value="Retrovirus_Pol_polyprotein"/>
</dbReference>
<dbReference type="Proteomes" id="UP000887568">
    <property type="component" value="Unplaced"/>
</dbReference>
<evidence type="ECO:0000256" key="1">
    <source>
        <dbReference type="ARBA" id="ARBA00023268"/>
    </source>
</evidence>
<name>A0A914ACM4_PATMI</name>
<keyword evidence="4" id="KW-1185">Reference proteome</keyword>